<accession>A0A2G4F099</accession>
<evidence type="ECO:0000256" key="1">
    <source>
        <dbReference type="ARBA" id="ARBA00022553"/>
    </source>
</evidence>
<dbReference type="GO" id="GO:0000166">
    <property type="term" value="F:nucleotide binding"/>
    <property type="evidence" value="ECO:0007669"/>
    <property type="project" value="UniProtKB-KW"/>
</dbReference>
<dbReference type="GO" id="GO:0110001">
    <property type="term" value="C:toxin-antitoxin complex"/>
    <property type="evidence" value="ECO:0007669"/>
    <property type="project" value="InterPro"/>
</dbReference>
<evidence type="ECO:0000256" key="4">
    <source>
        <dbReference type="ARBA" id="ARBA00022741"/>
    </source>
</evidence>
<evidence type="ECO:0000256" key="5">
    <source>
        <dbReference type="ARBA" id="ARBA00022801"/>
    </source>
</evidence>
<dbReference type="PANTHER" id="PTHR34139:SF1">
    <property type="entry name" value="RNASE MJ1380-RELATED"/>
    <property type="match status" value="1"/>
</dbReference>
<keyword evidence="2" id="KW-1277">Toxin-antitoxin system</keyword>
<dbReference type="AlphaFoldDB" id="A0A2G4F099"/>
<evidence type="ECO:0000256" key="2">
    <source>
        <dbReference type="ARBA" id="ARBA00022649"/>
    </source>
</evidence>
<keyword evidence="7" id="KW-1185">Reference proteome</keyword>
<comment type="caution">
    <text evidence="6">The sequence shown here is derived from an EMBL/GenBank/DDBJ whole genome shotgun (WGS) entry which is preliminary data.</text>
</comment>
<dbReference type="GO" id="GO:0016787">
    <property type="term" value="F:hydrolase activity"/>
    <property type="evidence" value="ECO:0007669"/>
    <property type="project" value="UniProtKB-KW"/>
</dbReference>
<evidence type="ECO:0000313" key="7">
    <source>
        <dbReference type="Proteomes" id="UP000226442"/>
    </source>
</evidence>
<organism evidence="6 7">
    <name type="scientific">Tychonema bourrellyi FEM_GT703</name>
    <dbReference type="NCBI Taxonomy" id="2040638"/>
    <lineage>
        <taxon>Bacteria</taxon>
        <taxon>Bacillati</taxon>
        <taxon>Cyanobacteriota</taxon>
        <taxon>Cyanophyceae</taxon>
        <taxon>Oscillatoriophycideae</taxon>
        <taxon>Oscillatoriales</taxon>
        <taxon>Microcoleaceae</taxon>
        <taxon>Tychonema</taxon>
    </lineage>
</organism>
<name>A0A2G4F099_9CYAN</name>
<evidence type="ECO:0000313" key="6">
    <source>
        <dbReference type="EMBL" id="PHX55192.1"/>
    </source>
</evidence>
<keyword evidence="1" id="KW-0597">Phosphoprotein</keyword>
<dbReference type="InterPro" id="IPR008201">
    <property type="entry name" value="HepT-like"/>
</dbReference>
<gene>
    <name evidence="6" type="ORF">CP500_012085</name>
</gene>
<keyword evidence="4" id="KW-0547">Nucleotide-binding</keyword>
<dbReference type="PANTHER" id="PTHR34139">
    <property type="entry name" value="UPF0331 PROTEIN MJ0127"/>
    <property type="match status" value="1"/>
</dbReference>
<dbReference type="Pfam" id="PF01934">
    <property type="entry name" value="HepT-like"/>
    <property type="match status" value="1"/>
</dbReference>
<reference evidence="6" key="1">
    <citation type="submission" date="2017-10" db="EMBL/GenBank/DDBJ databases">
        <title>Draft genome sequence of the planktic cyanobacteria Tychonema bourrellyi isolated from alpine lentic freshwater.</title>
        <authorList>
            <person name="Tett A."/>
            <person name="Armanini F."/>
            <person name="Asnicar F."/>
            <person name="Boscaini A."/>
            <person name="Pasolli E."/>
            <person name="Zolfo M."/>
            <person name="Donati C."/>
            <person name="Salmaso N."/>
            <person name="Segata N."/>
        </authorList>
    </citation>
    <scope>NUCLEOTIDE SEQUENCE</scope>
    <source>
        <strain evidence="6">FEM_GT703</strain>
    </source>
</reference>
<dbReference type="RefSeq" id="WP_096831628.1">
    <property type="nucleotide sequence ID" value="NZ_NXIB02000062.1"/>
</dbReference>
<evidence type="ECO:0000256" key="3">
    <source>
        <dbReference type="ARBA" id="ARBA00022722"/>
    </source>
</evidence>
<dbReference type="GO" id="GO:0004540">
    <property type="term" value="F:RNA nuclease activity"/>
    <property type="evidence" value="ECO:0007669"/>
    <property type="project" value="InterPro"/>
</dbReference>
<proteinExistence type="predicted"/>
<dbReference type="InterPro" id="IPR051813">
    <property type="entry name" value="HepT_RNase_toxin"/>
</dbReference>
<keyword evidence="3" id="KW-0540">Nuclease</keyword>
<sequence>MSRNNASLLDIYEAGQQILSYAQGLNRSELQGDKMRVSAILYQVLIMGEATKRLSPEFRSQHPQIPWSNIAGMRDTVAHEYDRIEFGILWAVIQNSIPELLEMITPLLPQESDPG</sequence>
<dbReference type="Proteomes" id="UP000226442">
    <property type="component" value="Unassembled WGS sequence"/>
</dbReference>
<dbReference type="EMBL" id="NXIB02000062">
    <property type="protein sequence ID" value="PHX55192.1"/>
    <property type="molecule type" value="Genomic_DNA"/>
</dbReference>
<protein>
    <submittedName>
        <fullName evidence="6">DUF86 domain-containing protein</fullName>
    </submittedName>
</protein>
<dbReference type="OrthoDB" id="9810538at2"/>
<keyword evidence="5" id="KW-0378">Hydrolase</keyword>